<organism evidence="2">
    <name type="scientific">viral metagenome</name>
    <dbReference type="NCBI Taxonomy" id="1070528"/>
    <lineage>
        <taxon>unclassified sequences</taxon>
        <taxon>metagenomes</taxon>
        <taxon>organismal metagenomes</taxon>
    </lineage>
</organism>
<reference evidence="2" key="1">
    <citation type="journal article" date="2020" name="Nature">
        <title>Giant virus diversity and host interactions through global metagenomics.</title>
        <authorList>
            <person name="Schulz F."/>
            <person name="Roux S."/>
            <person name="Paez-Espino D."/>
            <person name="Jungbluth S."/>
            <person name="Walsh D.A."/>
            <person name="Denef V.J."/>
            <person name="McMahon K.D."/>
            <person name="Konstantinidis K.T."/>
            <person name="Eloe-Fadrosh E.A."/>
            <person name="Kyrpides N.C."/>
            <person name="Woyke T."/>
        </authorList>
    </citation>
    <scope>NUCLEOTIDE SEQUENCE</scope>
    <source>
        <strain evidence="2">GVMAG-M-3300023184-165</strain>
    </source>
</reference>
<protein>
    <recommendedName>
        <fullName evidence="1">Fungal lipase-type domain-containing protein</fullName>
    </recommendedName>
</protein>
<accession>A0A6C0HSU3</accession>
<proteinExistence type="predicted"/>
<dbReference type="AlphaFoldDB" id="A0A6C0HSU3"/>
<sequence length="278" mass="31680">MKYLFHTIIATMTAFAAAIWDLNIANTAVWLSGASYCGMENYKTMQLGGPATNFQVTNVLYDEETDLQGYIGLLKSTRMMYVVFRGSSSRLNWRADFEIIRRDYDTYPECECSVHTGFYKATENLKDETIYAVSNLTRETGYKTVIVTGHSLGAAVAQLMGMELTAVDIYNEVYNYGQPRIGNNKYAEFVNKIMKSLYRFTHDRDMVPHIPPRDVGYLHSCREIFEDKMGKLKECSSAECEDPECADQYRLSQTNTDDHSYYLGHFLDCANSTSAYSL</sequence>
<name>A0A6C0HSU3_9ZZZZ</name>
<feature type="domain" description="Fungal lipase-type" evidence="1">
    <location>
        <begin position="81"/>
        <end position="213"/>
    </location>
</feature>
<dbReference type="InterPro" id="IPR051218">
    <property type="entry name" value="Sec_MonoDiacylglyc_Lipase"/>
</dbReference>
<dbReference type="EMBL" id="MN740005">
    <property type="protein sequence ID" value="QHT82963.1"/>
    <property type="molecule type" value="Genomic_DNA"/>
</dbReference>
<dbReference type="InterPro" id="IPR029058">
    <property type="entry name" value="AB_hydrolase_fold"/>
</dbReference>
<dbReference type="CDD" id="cd00519">
    <property type="entry name" value="Lipase_3"/>
    <property type="match status" value="1"/>
</dbReference>
<dbReference type="PANTHER" id="PTHR45856:SF24">
    <property type="entry name" value="FUNGAL LIPASE-LIKE DOMAIN-CONTAINING PROTEIN"/>
    <property type="match status" value="1"/>
</dbReference>
<dbReference type="SUPFAM" id="SSF53474">
    <property type="entry name" value="alpha/beta-Hydrolases"/>
    <property type="match status" value="1"/>
</dbReference>
<dbReference type="Pfam" id="PF01764">
    <property type="entry name" value="Lipase_3"/>
    <property type="match status" value="1"/>
</dbReference>
<evidence type="ECO:0000313" key="2">
    <source>
        <dbReference type="EMBL" id="QHT82963.1"/>
    </source>
</evidence>
<dbReference type="PANTHER" id="PTHR45856">
    <property type="entry name" value="ALPHA/BETA-HYDROLASES SUPERFAMILY PROTEIN"/>
    <property type="match status" value="1"/>
</dbReference>
<dbReference type="Gene3D" id="3.40.50.1820">
    <property type="entry name" value="alpha/beta hydrolase"/>
    <property type="match status" value="1"/>
</dbReference>
<dbReference type="InterPro" id="IPR002921">
    <property type="entry name" value="Fungal_lipase-type"/>
</dbReference>
<dbReference type="GO" id="GO:0006629">
    <property type="term" value="P:lipid metabolic process"/>
    <property type="evidence" value="ECO:0007669"/>
    <property type="project" value="InterPro"/>
</dbReference>
<evidence type="ECO:0000259" key="1">
    <source>
        <dbReference type="Pfam" id="PF01764"/>
    </source>
</evidence>